<dbReference type="Pfam" id="PF02954">
    <property type="entry name" value="HTH_8"/>
    <property type="match status" value="1"/>
</dbReference>
<accession>A0A0L6ZBM5</accession>
<dbReference type="InterPro" id="IPR002078">
    <property type="entry name" value="Sigma_54_int"/>
</dbReference>
<dbReference type="PROSITE" id="PS00675">
    <property type="entry name" value="SIGMA54_INTERACT_1"/>
    <property type="match status" value="1"/>
</dbReference>
<evidence type="ECO:0000256" key="6">
    <source>
        <dbReference type="PROSITE-ProRule" id="PRU00703"/>
    </source>
</evidence>
<gene>
    <name evidence="11" type="primary">zraR_3</name>
    <name evidence="11" type="ORF">CLHOM_11810</name>
</gene>
<dbReference type="Gene3D" id="3.30.450.20">
    <property type="entry name" value="PAS domain"/>
    <property type="match status" value="1"/>
</dbReference>
<organism evidence="11 12">
    <name type="scientific">Clostridium homopropionicum DSM 5847</name>
    <dbReference type="NCBI Taxonomy" id="1121318"/>
    <lineage>
        <taxon>Bacteria</taxon>
        <taxon>Bacillati</taxon>
        <taxon>Bacillota</taxon>
        <taxon>Clostridia</taxon>
        <taxon>Eubacteriales</taxon>
        <taxon>Clostridiaceae</taxon>
        <taxon>Clostridium</taxon>
    </lineage>
</organism>
<evidence type="ECO:0000259" key="10">
    <source>
        <dbReference type="PROSITE" id="PS51371"/>
    </source>
</evidence>
<dbReference type="STRING" id="36844.SAMN04488501_11516"/>
<dbReference type="InterPro" id="IPR058031">
    <property type="entry name" value="AAA_lid_NorR"/>
</dbReference>
<keyword evidence="6" id="KW-0129">CBS domain</keyword>
<dbReference type="PROSITE" id="PS00688">
    <property type="entry name" value="SIGMA54_INTERACT_3"/>
    <property type="match status" value="1"/>
</dbReference>
<dbReference type="GO" id="GO:0043565">
    <property type="term" value="F:sequence-specific DNA binding"/>
    <property type="evidence" value="ECO:0007669"/>
    <property type="project" value="InterPro"/>
</dbReference>
<evidence type="ECO:0000256" key="2">
    <source>
        <dbReference type="ARBA" id="ARBA00022840"/>
    </source>
</evidence>
<dbReference type="InterPro" id="IPR025662">
    <property type="entry name" value="Sigma_54_int_dom_ATP-bd_1"/>
</dbReference>
<dbReference type="InterPro" id="IPR000644">
    <property type="entry name" value="CBS_dom"/>
</dbReference>
<sequence>MKIKEVMNKSNITLSIDNNLLDALKLFTMDFIEAINIVDENNLLVGIITKDLVIKKLVENLSPNTSIRNINLDKSLIIDEDCNLEDCINKNEKVMGVKNKKGEAVGIFSLSYMNEKHFNKILERLNTLKHRLKCITNECGEVKLNCLELDAVIESSYDGIYVTDGNANTIKINKAYETITGLKRENMLNRNMHDLVKEGYVSKSGTLIVLKTKKSATIIQDFKSGKRVLISSNPIFDKYGNITMVVTNVRDVTELYELEEELAKNKKLTEKYYSEIEAMRAQLLTKSDLVAEDKKTIDLLEVVKRVSKVDTTILLLGETGVGKEEVAKYIHKNSLRSDKNFIKINCGAIPENLIESELFGYEKGAFTGANREGKMGLFEVADGGTMFLDEVGELPLNVQVKLLRVLQESEIERVGGVKPIKVDVRIIAATNRDLEEMIVAKTFRSDLFYRLNVVPLTIPSLRERREDIIPLVQYYLSKLNSKYKLKKSFSAEAIKAMYNYNWPGNVRELKNMVERVVVMSSCDKILKSDLPISNHVNAIETSINCGEICNLKDAVEKVEAELITKAFNKAGNVREAAKILGIDAATFVRKRKRYIDKKLLQ</sequence>
<dbReference type="Gene3D" id="1.10.8.60">
    <property type="match status" value="1"/>
</dbReference>
<dbReference type="InterPro" id="IPR025944">
    <property type="entry name" value="Sigma_54_int_dom_CS"/>
</dbReference>
<evidence type="ECO:0000259" key="9">
    <source>
        <dbReference type="PROSITE" id="PS50113"/>
    </source>
</evidence>
<dbReference type="CDD" id="cd00130">
    <property type="entry name" value="PAS"/>
    <property type="match status" value="1"/>
</dbReference>
<keyword evidence="1" id="KW-0547">Nucleotide-binding</keyword>
<dbReference type="GO" id="GO:0005524">
    <property type="term" value="F:ATP binding"/>
    <property type="evidence" value="ECO:0007669"/>
    <property type="project" value="UniProtKB-KW"/>
</dbReference>
<evidence type="ECO:0000256" key="1">
    <source>
        <dbReference type="ARBA" id="ARBA00022741"/>
    </source>
</evidence>
<evidence type="ECO:0000256" key="5">
    <source>
        <dbReference type="ARBA" id="ARBA00023163"/>
    </source>
</evidence>
<dbReference type="InterPro" id="IPR000700">
    <property type="entry name" value="PAS-assoc_C"/>
</dbReference>
<dbReference type="InterPro" id="IPR046342">
    <property type="entry name" value="CBS_dom_sf"/>
</dbReference>
<dbReference type="InterPro" id="IPR002197">
    <property type="entry name" value="HTH_Fis"/>
</dbReference>
<dbReference type="PANTHER" id="PTHR32071:SF57">
    <property type="entry name" value="C4-DICARBOXYLATE TRANSPORT TRANSCRIPTIONAL REGULATORY PROTEIN DCTD"/>
    <property type="match status" value="1"/>
</dbReference>
<feature type="domain" description="PAS" evidence="8">
    <location>
        <begin position="145"/>
        <end position="196"/>
    </location>
</feature>
<evidence type="ECO:0000259" key="7">
    <source>
        <dbReference type="PROSITE" id="PS50045"/>
    </source>
</evidence>
<dbReference type="PATRIC" id="fig|1121318.3.peg.1191"/>
<comment type="caution">
    <text evidence="11">The sequence shown here is derived from an EMBL/GenBank/DDBJ whole genome shotgun (WGS) entry which is preliminary data.</text>
</comment>
<keyword evidence="5" id="KW-0804">Transcription</keyword>
<dbReference type="InterPro" id="IPR009057">
    <property type="entry name" value="Homeodomain-like_sf"/>
</dbReference>
<keyword evidence="3" id="KW-0805">Transcription regulation</keyword>
<dbReference type="SUPFAM" id="SSF52540">
    <property type="entry name" value="P-loop containing nucleoside triphosphate hydrolases"/>
    <property type="match status" value="1"/>
</dbReference>
<dbReference type="AlphaFoldDB" id="A0A0L6ZBM5"/>
<dbReference type="Gene3D" id="1.10.10.60">
    <property type="entry name" value="Homeodomain-like"/>
    <property type="match status" value="1"/>
</dbReference>
<dbReference type="GO" id="GO:0006355">
    <property type="term" value="P:regulation of DNA-templated transcription"/>
    <property type="evidence" value="ECO:0007669"/>
    <property type="project" value="InterPro"/>
</dbReference>
<dbReference type="Proteomes" id="UP000037043">
    <property type="component" value="Unassembled WGS sequence"/>
</dbReference>
<evidence type="ECO:0000259" key="8">
    <source>
        <dbReference type="PROSITE" id="PS50112"/>
    </source>
</evidence>
<evidence type="ECO:0000256" key="3">
    <source>
        <dbReference type="ARBA" id="ARBA00023015"/>
    </source>
</evidence>
<dbReference type="InterPro" id="IPR035965">
    <property type="entry name" value="PAS-like_dom_sf"/>
</dbReference>
<dbReference type="PROSITE" id="PS50113">
    <property type="entry name" value="PAC"/>
    <property type="match status" value="1"/>
</dbReference>
<dbReference type="FunFam" id="3.40.50.300:FF:000006">
    <property type="entry name" value="DNA-binding transcriptional regulator NtrC"/>
    <property type="match status" value="1"/>
</dbReference>
<dbReference type="SMART" id="SM00091">
    <property type="entry name" value="PAS"/>
    <property type="match status" value="1"/>
</dbReference>
<dbReference type="RefSeq" id="WP_052220762.1">
    <property type="nucleotide sequence ID" value="NZ_LHUR01000015.1"/>
</dbReference>
<dbReference type="SMART" id="SM00382">
    <property type="entry name" value="AAA"/>
    <property type="match status" value="1"/>
</dbReference>
<keyword evidence="12" id="KW-1185">Reference proteome</keyword>
<dbReference type="InterPro" id="IPR000014">
    <property type="entry name" value="PAS"/>
</dbReference>
<dbReference type="SUPFAM" id="SSF54631">
    <property type="entry name" value="CBS-domain pair"/>
    <property type="match status" value="1"/>
</dbReference>
<dbReference type="EMBL" id="LHUR01000015">
    <property type="protein sequence ID" value="KOA20362.1"/>
    <property type="molecule type" value="Genomic_DNA"/>
</dbReference>
<evidence type="ECO:0000313" key="11">
    <source>
        <dbReference type="EMBL" id="KOA20362.1"/>
    </source>
</evidence>
<feature type="domain" description="PAC" evidence="9">
    <location>
        <begin position="212"/>
        <end position="264"/>
    </location>
</feature>
<keyword evidence="2" id="KW-0067">ATP-binding</keyword>
<proteinExistence type="predicted"/>
<evidence type="ECO:0000313" key="12">
    <source>
        <dbReference type="Proteomes" id="UP000037043"/>
    </source>
</evidence>
<dbReference type="PANTHER" id="PTHR32071">
    <property type="entry name" value="TRANSCRIPTIONAL REGULATORY PROTEIN"/>
    <property type="match status" value="1"/>
</dbReference>
<dbReference type="Pfam" id="PF13426">
    <property type="entry name" value="PAS_9"/>
    <property type="match status" value="1"/>
</dbReference>
<dbReference type="Pfam" id="PF00571">
    <property type="entry name" value="CBS"/>
    <property type="match status" value="1"/>
</dbReference>
<keyword evidence="4" id="KW-0238">DNA-binding</keyword>
<dbReference type="Pfam" id="PF25601">
    <property type="entry name" value="AAA_lid_14"/>
    <property type="match status" value="1"/>
</dbReference>
<dbReference type="Pfam" id="PF00158">
    <property type="entry name" value="Sigma54_activat"/>
    <property type="match status" value="1"/>
</dbReference>
<dbReference type="SUPFAM" id="SSF55785">
    <property type="entry name" value="PYP-like sensor domain (PAS domain)"/>
    <property type="match status" value="1"/>
</dbReference>
<feature type="domain" description="Sigma-54 factor interaction" evidence="7">
    <location>
        <begin position="289"/>
        <end position="518"/>
    </location>
</feature>
<dbReference type="InterPro" id="IPR003593">
    <property type="entry name" value="AAA+_ATPase"/>
</dbReference>
<dbReference type="PROSITE" id="PS50045">
    <property type="entry name" value="SIGMA54_INTERACT_4"/>
    <property type="match status" value="1"/>
</dbReference>
<dbReference type="InterPro" id="IPR025943">
    <property type="entry name" value="Sigma_54_int_dom_ATP-bd_2"/>
</dbReference>
<dbReference type="PROSITE" id="PS50112">
    <property type="entry name" value="PAS"/>
    <property type="match status" value="1"/>
</dbReference>
<name>A0A0L6ZBM5_9CLOT</name>
<feature type="domain" description="CBS" evidence="10">
    <location>
        <begin position="7"/>
        <end position="63"/>
    </location>
</feature>
<dbReference type="PROSITE" id="PS00676">
    <property type="entry name" value="SIGMA54_INTERACT_2"/>
    <property type="match status" value="1"/>
</dbReference>
<dbReference type="InterPro" id="IPR027417">
    <property type="entry name" value="P-loop_NTPase"/>
</dbReference>
<dbReference type="NCBIfam" id="TIGR00229">
    <property type="entry name" value="sensory_box"/>
    <property type="match status" value="1"/>
</dbReference>
<dbReference type="Gene3D" id="3.40.50.300">
    <property type="entry name" value="P-loop containing nucleotide triphosphate hydrolases"/>
    <property type="match status" value="1"/>
</dbReference>
<dbReference type="CDD" id="cd00009">
    <property type="entry name" value="AAA"/>
    <property type="match status" value="1"/>
</dbReference>
<evidence type="ECO:0000256" key="4">
    <source>
        <dbReference type="ARBA" id="ARBA00023125"/>
    </source>
</evidence>
<dbReference type="SUPFAM" id="SSF46689">
    <property type="entry name" value="Homeodomain-like"/>
    <property type="match status" value="1"/>
</dbReference>
<dbReference type="Gene3D" id="3.10.580.10">
    <property type="entry name" value="CBS-domain"/>
    <property type="match status" value="1"/>
</dbReference>
<dbReference type="PROSITE" id="PS51371">
    <property type="entry name" value="CBS"/>
    <property type="match status" value="1"/>
</dbReference>
<protein>
    <submittedName>
        <fullName evidence="11">Transcriptional regulatory protein ZraR</fullName>
    </submittedName>
</protein>
<reference evidence="12" key="1">
    <citation type="submission" date="2015-08" db="EMBL/GenBank/DDBJ databases">
        <title>Genome sequence of the strict anaerobe Clostridium homopropionicum LuHBu1 (DSM 5847T).</title>
        <authorList>
            <person name="Poehlein A."/>
            <person name="Beck M."/>
            <person name="Schiel-Bengelsdorf B."/>
            <person name="Bengelsdorf F.R."/>
            <person name="Daniel R."/>
            <person name="Duerre P."/>
        </authorList>
    </citation>
    <scope>NUCLEOTIDE SEQUENCE [LARGE SCALE GENOMIC DNA]</scope>
    <source>
        <strain evidence="12">DSM 5847</strain>
    </source>
</reference>